<keyword evidence="5 9" id="KW-0802">TPR repeat</keyword>
<dbReference type="InterPro" id="IPR011990">
    <property type="entry name" value="TPR-like_helical_dom_sf"/>
</dbReference>
<evidence type="ECO:0000313" key="10">
    <source>
        <dbReference type="EMBL" id="EFN72707.1"/>
    </source>
</evidence>
<feature type="repeat" description="TPR" evidence="9">
    <location>
        <begin position="242"/>
        <end position="275"/>
    </location>
</feature>
<sequence>MLLQRLFRVTNYRILQRVIYKDIYSVYKKESGIQTIRKLWITSPFTIMGVWGFIKNKDEIETQITTKEVLIAKVDALFDQGDYKSIYNILSKYEDSKDVEILWRLCRAIYKMSEMASDVEARKLIYKGYDLISKALDIQEDHYAVHKWMSIFLNSKATFEGTKAHIKELYNIKKHLLRASELKPTDATTLYMLGCWCYEISSLAWYQRKIASIIFEEPPTSSFEEALMYHENAEKIDPNFYSRNLLMLGKTYLKLNRKEDAVKYLKKAVEFSAKTDDDQKAKQEAQKILSSI</sequence>
<gene>
    <name evidence="10" type="ORF">EAG_06892</name>
</gene>
<evidence type="ECO:0000256" key="7">
    <source>
        <dbReference type="ARBA" id="ARBA00039966"/>
    </source>
</evidence>
<evidence type="ECO:0000256" key="1">
    <source>
        <dbReference type="ARBA" id="ARBA00004245"/>
    </source>
</evidence>
<accession>E2A1N4</accession>
<evidence type="ECO:0000256" key="5">
    <source>
        <dbReference type="ARBA" id="ARBA00022803"/>
    </source>
</evidence>
<keyword evidence="4" id="KW-0677">Repeat</keyword>
<organism evidence="11">
    <name type="scientific">Camponotus floridanus</name>
    <name type="common">Florida carpenter ant</name>
    <dbReference type="NCBI Taxonomy" id="104421"/>
    <lineage>
        <taxon>Eukaryota</taxon>
        <taxon>Metazoa</taxon>
        <taxon>Ecdysozoa</taxon>
        <taxon>Arthropoda</taxon>
        <taxon>Hexapoda</taxon>
        <taxon>Insecta</taxon>
        <taxon>Pterygota</taxon>
        <taxon>Neoptera</taxon>
        <taxon>Endopterygota</taxon>
        <taxon>Hymenoptera</taxon>
        <taxon>Apocrita</taxon>
        <taxon>Aculeata</taxon>
        <taxon>Formicoidea</taxon>
        <taxon>Formicidae</taxon>
        <taxon>Formicinae</taxon>
        <taxon>Camponotus</taxon>
    </lineage>
</organism>
<evidence type="ECO:0000256" key="9">
    <source>
        <dbReference type="PROSITE-ProRule" id="PRU00339"/>
    </source>
</evidence>
<evidence type="ECO:0000256" key="2">
    <source>
        <dbReference type="ARBA" id="ARBA00011375"/>
    </source>
</evidence>
<dbReference type="GO" id="GO:0005876">
    <property type="term" value="C:spindle microtubule"/>
    <property type="evidence" value="ECO:0007669"/>
    <property type="project" value="TreeGrafter"/>
</dbReference>
<dbReference type="GO" id="GO:0005739">
    <property type="term" value="C:mitochondrion"/>
    <property type="evidence" value="ECO:0007669"/>
    <property type="project" value="TreeGrafter"/>
</dbReference>
<evidence type="ECO:0000313" key="11">
    <source>
        <dbReference type="Proteomes" id="UP000000311"/>
    </source>
</evidence>
<dbReference type="InterPro" id="IPR049039">
    <property type="entry name" value="RMD1-3_a_helical_rpt"/>
</dbReference>
<dbReference type="Gene3D" id="1.25.40.10">
    <property type="entry name" value="Tetratricopeptide repeat domain"/>
    <property type="match status" value="1"/>
</dbReference>
<dbReference type="GO" id="GO:0008017">
    <property type="term" value="F:microtubule binding"/>
    <property type="evidence" value="ECO:0007669"/>
    <property type="project" value="TreeGrafter"/>
</dbReference>
<dbReference type="PROSITE" id="PS50005">
    <property type="entry name" value="TPR"/>
    <property type="match status" value="1"/>
</dbReference>
<dbReference type="PANTHER" id="PTHR16056:SF16">
    <property type="entry name" value="REGULATOR OF MICROTUBULE DYNAMICS PROTEIN 1"/>
    <property type="match status" value="1"/>
</dbReference>
<reference evidence="10 11" key="1">
    <citation type="journal article" date="2010" name="Science">
        <title>Genomic comparison of the ants Camponotus floridanus and Harpegnathos saltator.</title>
        <authorList>
            <person name="Bonasio R."/>
            <person name="Zhang G."/>
            <person name="Ye C."/>
            <person name="Mutti N.S."/>
            <person name="Fang X."/>
            <person name="Qin N."/>
            <person name="Donahue G."/>
            <person name="Yang P."/>
            <person name="Li Q."/>
            <person name="Li C."/>
            <person name="Zhang P."/>
            <person name="Huang Z."/>
            <person name="Berger S.L."/>
            <person name="Reinberg D."/>
            <person name="Wang J."/>
            <person name="Liebig J."/>
        </authorList>
    </citation>
    <scope>NUCLEOTIDE SEQUENCE [LARGE SCALE GENOMIC DNA]</scope>
    <source>
        <strain evidence="11">C129</strain>
    </source>
</reference>
<dbReference type="GO" id="GO:0097431">
    <property type="term" value="C:mitotic spindle pole"/>
    <property type="evidence" value="ECO:0007669"/>
    <property type="project" value="TreeGrafter"/>
</dbReference>
<dbReference type="STRING" id="104421.E2A1N4"/>
<dbReference type="OMA" id="KDVEILW"/>
<dbReference type="Proteomes" id="UP000000311">
    <property type="component" value="Unassembled WGS sequence"/>
</dbReference>
<dbReference type="KEGG" id="cfo:105259316"/>
<evidence type="ECO:0000256" key="6">
    <source>
        <dbReference type="ARBA" id="ARBA00023212"/>
    </source>
</evidence>
<keyword evidence="11" id="KW-1185">Reference proteome</keyword>
<dbReference type="InParanoid" id="E2A1N4"/>
<comment type="subunit">
    <text evidence="2">Interacts with microtubules.</text>
</comment>
<comment type="subcellular location">
    <subcellularLocation>
        <location evidence="1">Cytoplasm</location>
        <location evidence="1">Cytoskeleton</location>
    </subcellularLocation>
</comment>
<evidence type="ECO:0000256" key="4">
    <source>
        <dbReference type="ARBA" id="ARBA00022737"/>
    </source>
</evidence>
<proteinExistence type="predicted"/>
<evidence type="ECO:0000256" key="8">
    <source>
        <dbReference type="ARBA" id="ARBA00041958"/>
    </source>
</evidence>
<evidence type="ECO:0000256" key="3">
    <source>
        <dbReference type="ARBA" id="ARBA00022490"/>
    </source>
</evidence>
<protein>
    <recommendedName>
        <fullName evidence="7">Regulator of microtubule dynamics protein 1</fullName>
    </recommendedName>
    <alternativeName>
        <fullName evidence="8">Protein FAM82B</fullName>
    </alternativeName>
</protein>
<dbReference type="EMBL" id="GL435766">
    <property type="protein sequence ID" value="EFN72707.1"/>
    <property type="molecule type" value="Genomic_DNA"/>
</dbReference>
<keyword evidence="3" id="KW-0963">Cytoplasm</keyword>
<dbReference type="InterPro" id="IPR019734">
    <property type="entry name" value="TPR_rpt"/>
</dbReference>
<name>E2A1N4_CAMFO</name>
<keyword evidence="6" id="KW-0206">Cytoskeleton</keyword>
<dbReference type="AlphaFoldDB" id="E2A1N4"/>
<dbReference type="PANTHER" id="PTHR16056">
    <property type="entry name" value="REGULATOR OF MICROTUBULE DYNAMICS PROTEIN"/>
    <property type="match status" value="1"/>
</dbReference>
<dbReference type="SUPFAM" id="SSF48452">
    <property type="entry name" value="TPR-like"/>
    <property type="match status" value="1"/>
</dbReference>
<dbReference type="Pfam" id="PF21033">
    <property type="entry name" value="RMD1-3"/>
    <property type="match status" value="1"/>
</dbReference>
<dbReference type="OrthoDB" id="69711at2759"/>